<evidence type="ECO:0000313" key="9">
    <source>
        <dbReference type="EMBL" id="QGZ38677.1"/>
    </source>
</evidence>
<gene>
    <name evidence="9" type="ORF">GO485_06155</name>
    <name evidence="10" type="ORF">IP92_00969</name>
</gene>
<dbReference type="InterPro" id="IPR006710">
    <property type="entry name" value="Glyco_hydro_43"/>
</dbReference>
<dbReference type="PANTHER" id="PTHR42812:SF2">
    <property type="entry name" value="XYLOSIDASE_ARABINOSIDASE"/>
    <property type="match status" value="1"/>
</dbReference>
<dbReference type="GO" id="GO:0005975">
    <property type="term" value="P:carbohydrate metabolic process"/>
    <property type="evidence" value="ECO:0007669"/>
    <property type="project" value="InterPro"/>
</dbReference>
<evidence type="ECO:0000313" key="10">
    <source>
        <dbReference type="EMBL" id="TWI49748.1"/>
    </source>
</evidence>
<evidence type="ECO:0000313" key="11">
    <source>
        <dbReference type="Proteomes" id="UP000315112"/>
    </source>
</evidence>
<accession>A0A562PZD0</accession>
<dbReference type="Proteomes" id="UP000437862">
    <property type="component" value="Chromosome"/>
</dbReference>
<evidence type="ECO:0000256" key="5">
    <source>
        <dbReference type="PIRSR" id="PIRSR606710-2"/>
    </source>
</evidence>
<dbReference type="EMBL" id="VLKW01000002">
    <property type="protein sequence ID" value="TWI49748.1"/>
    <property type="molecule type" value="Genomic_DNA"/>
</dbReference>
<dbReference type="InterPro" id="IPR013320">
    <property type="entry name" value="ConA-like_dom_sf"/>
</dbReference>
<evidence type="ECO:0000313" key="12">
    <source>
        <dbReference type="Proteomes" id="UP000437862"/>
    </source>
</evidence>
<dbReference type="RefSeq" id="WP_145873418.1">
    <property type="nucleotide sequence ID" value="NZ_CP046904.1"/>
</dbReference>
<dbReference type="PANTHER" id="PTHR42812">
    <property type="entry name" value="BETA-XYLOSIDASE"/>
    <property type="match status" value="1"/>
</dbReference>
<reference evidence="10" key="2">
    <citation type="submission" date="2019-07" db="EMBL/GenBank/DDBJ databases">
        <authorList>
            <person name="Whitman W."/>
            <person name="Huntemann M."/>
            <person name="Clum A."/>
            <person name="Pillay M."/>
            <person name="Palaniappan K."/>
            <person name="Varghese N."/>
            <person name="Mikhailova N."/>
            <person name="Stamatis D."/>
            <person name="Reddy T."/>
            <person name="Daum C."/>
            <person name="Shapiro N."/>
            <person name="Ivanova N."/>
            <person name="Kyrpides N."/>
            <person name="Woyke T."/>
        </authorList>
    </citation>
    <scope>NUCLEOTIDE SEQUENCE</scope>
    <source>
        <strain evidence="10">CGMCC 1.10685</strain>
    </source>
</reference>
<evidence type="ECO:0000259" key="8">
    <source>
        <dbReference type="Pfam" id="PF17851"/>
    </source>
</evidence>
<evidence type="ECO:0000256" key="4">
    <source>
        <dbReference type="PIRSR" id="PIRSR606710-1"/>
    </source>
</evidence>
<organism evidence="10 11">
    <name type="scientific">Pseudoduganella flava</name>
    <dbReference type="NCBI Taxonomy" id="871742"/>
    <lineage>
        <taxon>Bacteria</taxon>
        <taxon>Pseudomonadati</taxon>
        <taxon>Pseudomonadota</taxon>
        <taxon>Betaproteobacteria</taxon>
        <taxon>Burkholderiales</taxon>
        <taxon>Oxalobacteraceae</taxon>
        <taxon>Telluria group</taxon>
        <taxon>Pseudoduganella</taxon>
    </lineage>
</organism>
<feature type="domain" description="Beta-xylosidase C-terminal Concanavalin A-like" evidence="8">
    <location>
        <begin position="355"/>
        <end position="527"/>
    </location>
</feature>
<dbReference type="InterPro" id="IPR023296">
    <property type="entry name" value="Glyco_hydro_beta-prop_sf"/>
</dbReference>
<dbReference type="Gene3D" id="2.60.120.200">
    <property type="match status" value="1"/>
</dbReference>
<dbReference type="InterPro" id="IPR051795">
    <property type="entry name" value="Glycosyl_Hydrlase_43"/>
</dbReference>
<evidence type="ECO:0000256" key="2">
    <source>
        <dbReference type="ARBA" id="ARBA00022801"/>
    </source>
</evidence>
<feature type="active site" description="Proton donor" evidence="4">
    <location>
        <position position="222"/>
    </location>
</feature>
<dbReference type="InterPro" id="IPR041542">
    <property type="entry name" value="GH43_C2"/>
</dbReference>
<evidence type="ECO:0000256" key="3">
    <source>
        <dbReference type="ARBA" id="ARBA00023295"/>
    </source>
</evidence>
<keyword evidence="7" id="KW-0732">Signal</keyword>
<sequence>MISRRVLFKAAAAGTVALPAASMSQAAAAPCPPAPVPRWGRGIEGQRKADLGDGTYLNPIVAGDHPDPTILKDGADYYMTFSSFYSYPGLVIWHSTDLVNWAPIGPALSKPLGTIWAVDLCKQNGRYFIYIPAAPDGSSWSIYAIWADDIRGPWSDPVDLQIRGCIDPGHAVGEDGKRYLFVNGIRKIRLTDDGLAADGALEHAYSPWRYPDDWVVENFAPEGPKLLRRGGWFYLVTAVGGTSGPPTGHMVIAARSRSIHGPWEHCPRNPLVRTVDASEPWWSKGHATLVEGPAGDWWMVYHGYENGFRTLGRQTLLEPIEWTADGWFRATGGDLSKPLRKPKGGRAGAAGQPLSDDFSRNRFGVQWSFHDPAPDEMARVKYETTAAPAALLLRAKGKSPADSAPLTCPVGERAYEAEVTLELQGDAEAGLLLFYNHKAFVGVGFDGGAIRTYSAAEEQGWMKKPFAGRKLRVRLTNDRNVVTYRYSDDDGATWQLHGLRMEVSGMHHNVFGGFLSLKIGIYCTGRGAVRITRFAFRALPD</sequence>
<dbReference type="GO" id="GO:0004553">
    <property type="term" value="F:hydrolase activity, hydrolyzing O-glycosyl compounds"/>
    <property type="evidence" value="ECO:0007669"/>
    <property type="project" value="InterPro"/>
</dbReference>
<dbReference type="Proteomes" id="UP000315112">
    <property type="component" value="Unassembled WGS sequence"/>
</dbReference>
<dbReference type="SUPFAM" id="SSF49899">
    <property type="entry name" value="Concanavalin A-like lectins/glucanases"/>
    <property type="match status" value="1"/>
</dbReference>
<dbReference type="Pfam" id="PF17851">
    <property type="entry name" value="GH43_C2"/>
    <property type="match status" value="1"/>
</dbReference>
<evidence type="ECO:0000256" key="1">
    <source>
        <dbReference type="ARBA" id="ARBA00009865"/>
    </source>
</evidence>
<feature type="signal peptide" evidence="7">
    <location>
        <begin position="1"/>
        <end position="28"/>
    </location>
</feature>
<keyword evidence="12" id="KW-1185">Reference proteome</keyword>
<dbReference type="AlphaFoldDB" id="A0A562PZD0"/>
<feature type="chain" id="PRO_5044618065" evidence="7">
    <location>
        <begin position="29"/>
        <end position="541"/>
    </location>
</feature>
<reference evidence="9 12" key="3">
    <citation type="submission" date="2019-12" db="EMBL/GenBank/DDBJ databases">
        <title>Draft Genome Sequences of Six Type Strains of the Genus Massilia.</title>
        <authorList>
            <person name="Miess H."/>
            <person name="Frediansyah A."/>
            <person name="Goeker M."/>
            <person name="Gross H."/>
        </authorList>
    </citation>
    <scope>NUCLEOTIDE SEQUENCE [LARGE SCALE GENOMIC DNA]</scope>
    <source>
        <strain evidence="9 12">DSM 26639</strain>
    </source>
</reference>
<evidence type="ECO:0000256" key="6">
    <source>
        <dbReference type="RuleBase" id="RU361187"/>
    </source>
</evidence>
<dbReference type="InterPro" id="IPR006311">
    <property type="entry name" value="TAT_signal"/>
</dbReference>
<reference evidence="10 11" key="1">
    <citation type="journal article" date="2015" name="Stand. Genomic Sci.">
        <title>Genomic Encyclopedia of Bacterial and Archaeal Type Strains, Phase III: the genomes of soil and plant-associated and newly described type strains.</title>
        <authorList>
            <person name="Whitman W.B."/>
            <person name="Woyke T."/>
            <person name="Klenk H.P."/>
            <person name="Zhou Y."/>
            <person name="Lilburn T.G."/>
            <person name="Beck B.J."/>
            <person name="De Vos P."/>
            <person name="Vandamme P."/>
            <person name="Eisen J.A."/>
            <person name="Garrity G."/>
            <person name="Hugenholtz P."/>
            <person name="Kyrpides N.C."/>
        </authorList>
    </citation>
    <scope>NUCLEOTIDE SEQUENCE [LARGE SCALE GENOMIC DNA]</scope>
    <source>
        <strain evidence="10 11">CGMCC 1.10685</strain>
    </source>
</reference>
<keyword evidence="2 6" id="KW-0378">Hydrolase</keyword>
<dbReference type="Gene3D" id="2.115.10.20">
    <property type="entry name" value="Glycosyl hydrolase domain, family 43"/>
    <property type="match status" value="1"/>
</dbReference>
<dbReference type="EMBL" id="CP046904">
    <property type="protein sequence ID" value="QGZ38677.1"/>
    <property type="molecule type" value="Genomic_DNA"/>
</dbReference>
<dbReference type="Pfam" id="PF04616">
    <property type="entry name" value="Glyco_hydro_43"/>
    <property type="match status" value="1"/>
</dbReference>
<keyword evidence="3 6" id="KW-0326">Glycosidase</keyword>
<name>A0A562PZD0_9BURK</name>
<dbReference type="CDD" id="cd09002">
    <property type="entry name" value="GH43_XYL-like"/>
    <property type="match status" value="1"/>
</dbReference>
<evidence type="ECO:0000256" key="7">
    <source>
        <dbReference type="SAM" id="SignalP"/>
    </source>
</evidence>
<feature type="active site" description="Proton acceptor" evidence="4">
    <location>
        <position position="67"/>
    </location>
</feature>
<dbReference type="SUPFAM" id="SSF75005">
    <property type="entry name" value="Arabinanase/levansucrase/invertase"/>
    <property type="match status" value="1"/>
</dbReference>
<proteinExistence type="inferred from homology"/>
<feature type="site" description="Important for catalytic activity, responsible for pKa modulation of the active site Glu and correct orientation of both the proton donor and substrate" evidence="5">
    <location>
        <position position="167"/>
    </location>
</feature>
<protein>
    <submittedName>
        <fullName evidence="9">Family 43 glycosylhydrolase</fullName>
    </submittedName>
    <submittedName>
        <fullName evidence="10">Xylan 1,4-beta-xylosidase</fullName>
    </submittedName>
</protein>
<dbReference type="PROSITE" id="PS51318">
    <property type="entry name" value="TAT"/>
    <property type="match status" value="1"/>
</dbReference>
<comment type="similarity">
    <text evidence="1 6">Belongs to the glycosyl hydrolase 43 family.</text>
</comment>
<dbReference type="OrthoDB" id="8866236at2"/>